<protein>
    <recommendedName>
        <fullName evidence="3">Protein GrpE</fullName>
    </recommendedName>
    <alternativeName>
        <fullName evidence="3">HSP-70 cofactor</fullName>
    </alternativeName>
</protein>
<comment type="similarity">
    <text evidence="1 3 4">Belongs to the GrpE family.</text>
</comment>
<dbReference type="EMBL" id="LCRI01000034">
    <property type="protein sequence ID" value="KKW32134.1"/>
    <property type="molecule type" value="Genomic_DNA"/>
</dbReference>
<accession>A0A0G2AHW9</accession>
<dbReference type="GO" id="GO:0051087">
    <property type="term" value="F:protein-folding chaperone binding"/>
    <property type="evidence" value="ECO:0007669"/>
    <property type="project" value="InterPro"/>
</dbReference>
<dbReference type="CDD" id="cd00446">
    <property type="entry name" value="GrpE"/>
    <property type="match status" value="1"/>
</dbReference>
<dbReference type="AlphaFoldDB" id="A0A0G2AHW9"/>
<dbReference type="SUPFAM" id="SSF58014">
    <property type="entry name" value="Coiled-coil domain of nucleotide exchange factor GrpE"/>
    <property type="match status" value="1"/>
</dbReference>
<dbReference type="InterPro" id="IPR000740">
    <property type="entry name" value="GrpE"/>
</dbReference>
<evidence type="ECO:0000256" key="2">
    <source>
        <dbReference type="ARBA" id="ARBA00023186"/>
    </source>
</evidence>
<gene>
    <name evidence="3" type="primary">grpE</name>
    <name evidence="6" type="ORF">UY77_C0034G0009</name>
</gene>
<organism evidence="6 7">
    <name type="scientific">Candidatus Uhrbacteria bacterium GW2011_GWA2_53_10</name>
    <dbReference type="NCBI Taxonomy" id="1618980"/>
    <lineage>
        <taxon>Bacteria</taxon>
        <taxon>Candidatus Uhriibacteriota</taxon>
    </lineage>
</organism>
<dbReference type="GO" id="GO:0006457">
    <property type="term" value="P:protein folding"/>
    <property type="evidence" value="ECO:0007669"/>
    <property type="project" value="InterPro"/>
</dbReference>
<dbReference type="PRINTS" id="PR00773">
    <property type="entry name" value="GRPEPROTEIN"/>
</dbReference>
<keyword evidence="2 3" id="KW-0143">Chaperone</keyword>
<dbReference type="Gene3D" id="3.90.20.20">
    <property type="match status" value="1"/>
</dbReference>
<dbReference type="InterPro" id="IPR009012">
    <property type="entry name" value="GrpE_head"/>
</dbReference>
<sequence length="170" mass="19332">MNKRSDKGQGTRDQEKTSDQEKTCAQCDEYLTGWKRALADYDNLKKDLARERTQMHVHAVERSLLAILPVLDNFDAALKFAPTEVDPKTKQWLQGVLHVRTQLEDALKELGLDPFGEVGEAFDPLRHEAGAERSEEGKPPNSVLEVVRRGWRLGDRVIRPAKVIINNFKN</sequence>
<keyword evidence="3" id="KW-0963">Cytoplasm</keyword>
<dbReference type="Pfam" id="PF01025">
    <property type="entry name" value="GrpE"/>
    <property type="match status" value="1"/>
</dbReference>
<feature type="region of interest" description="Disordered" evidence="5">
    <location>
        <begin position="1"/>
        <end position="22"/>
    </location>
</feature>
<evidence type="ECO:0000256" key="4">
    <source>
        <dbReference type="RuleBase" id="RU004478"/>
    </source>
</evidence>
<proteinExistence type="inferred from homology"/>
<dbReference type="SUPFAM" id="SSF51064">
    <property type="entry name" value="Head domain of nucleotide exchange factor GrpE"/>
    <property type="match status" value="1"/>
</dbReference>
<dbReference type="GO" id="GO:0005737">
    <property type="term" value="C:cytoplasm"/>
    <property type="evidence" value="ECO:0007669"/>
    <property type="project" value="UniProtKB-SubCell"/>
</dbReference>
<dbReference type="Proteomes" id="UP000034711">
    <property type="component" value="Unassembled WGS sequence"/>
</dbReference>
<name>A0A0G2AHW9_9BACT</name>
<evidence type="ECO:0000313" key="6">
    <source>
        <dbReference type="EMBL" id="KKW32134.1"/>
    </source>
</evidence>
<dbReference type="GO" id="GO:0042803">
    <property type="term" value="F:protein homodimerization activity"/>
    <property type="evidence" value="ECO:0007669"/>
    <property type="project" value="InterPro"/>
</dbReference>
<evidence type="ECO:0000256" key="5">
    <source>
        <dbReference type="SAM" id="MobiDB-lite"/>
    </source>
</evidence>
<dbReference type="PANTHER" id="PTHR21237">
    <property type="entry name" value="GRPE PROTEIN"/>
    <property type="match status" value="1"/>
</dbReference>
<keyword evidence="3" id="KW-0346">Stress response</keyword>
<dbReference type="Gene3D" id="2.30.22.10">
    <property type="entry name" value="Head domain of nucleotide exchange factor GrpE"/>
    <property type="match status" value="1"/>
</dbReference>
<dbReference type="InterPro" id="IPR013805">
    <property type="entry name" value="GrpE_CC"/>
</dbReference>
<comment type="subunit">
    <text evidence="3">Homodimer.</text>
</comment>
<dbReference type="GO" id="GO:0000774">
    <property type="term" value="F:adenyl-nucleotide exchange factor activity"/>
    <property type="evidence" value="ECO:0007669"/>
    <property type="project" value="InterPro"/>
</dbReference>
<evidence type="ECO:0000313" key="7">
    <source>
        <dbReference type="Proteomes" id="UP000034711"/>
    </source>
</evidence>
<comment type="subcellular location">
    <subcellularLocation>
        <location evidence="3">Cytoplasm</location>
    </subcellularLocation>
</comment>
<reference evidence="6 7" key="1">
    <citation type="journal article" date="2015" name="Nature">
        <title>rRNA introns, odd ribosomes, and small enigmatic genomes across a large radiation of phyla.</title>
        <authorList>
            <person name="Brown C.T."/>
            <person name="Hug L.A."/>
            <person name="Thomas B.C."/>
            <person name="Sharon I."/>
            <person name="Castelle C.J."/>
            <person name="Singh A."/>
            <person name="Wilkins M.J."/>
            <person name="Williams K.H."/>
            <person name="Banfield J.F."/>
        </authorList>
    </citation>
    <scope>NUCLEOTIDE SEQUENCE [LARGE SCALE GENOMIC DNA]</scope>
</reference>
<comment type="caution">
    <text evidence="6">The sequence shown here is derived from an EMBL/GenBank/DDBJ whole genome shotgun (WGS) entry which is preliminary data.</text>
</comment>
<comment type="function">
    <text evidence="3">Participates actively in the response to hyperosmotic and heat shock by preventing the aggregation of stress-denatured proteins, in association with DnaK and GrpE. It is the nucleotide exchange factor for DnaK and may function as a thermosensor. Unfolded proteins bind initially to DnaJ; upon interaction with the DnaJ-bound protein, DnaK hydrolyzes its bound ATP, resulting in the formation of a stable complex. GrpE releases ADP from DnaK; ATP binding to DnaK triggers the release of the substrate protein, thus completing the reaction cycle. Several rounds of ATP-dependent interactions between DnaJ, DnaK and GrpE are required for fully efficient folding.</text>
</comment>
<evidence type="ECO:0000256" key="1">
    <source>
        <dbReference type="ARBA" id="ARBA00009054"/>
    </source>
</evidence>
<dbReference type="GO" id="GO:0051082">
    <property type="term" value="F:unfolded protein binding"/>
    <property type="evidence" value="ECO:0007669"/>
    <property type="project" value="TreeGrafter"/>
</dbReference>
<dbReference type="PANTHER" id="PTHR21237:SF23">
    <property type="entry name" value="GRPE PROTEIN HOMOLOG, MITOCHONDRIAL"/>
    <property type="match status" value="1"/>
</dbReference>
<dbReference type="HAMAP" id="MF_01151">
    <property type="entry name" value="GrpE"/>
    <property type="match status" value="1"/>
</dbReference>
<evidence type="ECO:0000256" key="3">
    <source>
        <dbReference type="HAMAP-Rule" id="MF_01151"/>
    </source>
</evidence>